<evidence type="ECO:0000313" key="2">
    <source>
        <dbReference type="Proteomes" id="UP001155241"/>
    </source>
</evidence>
<name>A0A9X2FE99_9BACT</name>
<dbReference type="Pfam" id="PF22086">
    <property type="entry name" value="DUF6940"/>
    <property type="match status" value="1"/>
</dbReference>
<dbReference type="InterPro" id="IPR054220">
    <property type="entry name" value="DUF6940"/>
</dbReference>
<dbReference type="AlphaFoldDB" id="A0A9X2FE99"/>
<sequence>MWTENVTSLAAERCQRIELTGDGQPVTVRDFYEALATHETHRRSFSNLVTSFGYRALRWETPPLDPSSADQPFECVVLDSPGLDRPASRSAFKEHFTQSWPDDVAVFKNLSGDATLIVPCPMGSDSAYCHLASFLREAPAQQTDAMWRAVAMAVLDGLSDRRMWVNTAGGGVPWLHVRLDSRPKYYRHAAYRAMA</sequence>
<dbReference type="Proteomes" id="UP001155241">
    <property type="component" value="Unassembled WGS sequence"/>
</dbReference>
<reference evidence="1" key="1">
    <citation type="submission" date="2022-06" db="EMBL/GenBank/DDBJ databases">
        <title>Aeoliella straminimaris, a novel planctomycete from sediments.</title>
        <authorList>
            <person name="Vitorino I.R."/>
            <person name="Lage O.M."/>
        </authorList>
    </citation>
    <scope>NUCLEOTIDE SEQUENCE</scope>
    <source>
        <strain evidence="1">ICT_H6.2</strain>
    </source>
</reference>
<accession>A0A9X2FE99</accession>
<protein>
    <submittedName>
        <fullName evidence="1">Uncharacterized protein</fullName>
    </submittedName>
</protein>
<dbReference type="EMBL" id="JAMXLR010000073">
    <property type="protein sequence ID" value="MCO6046432.1"/>
    <property type="molecule type" value="Genomic_DNA"/>
</dbReference>
<comment type="caution">
    <text evidence="1">The sequence shown here is derived from an EMBL/GenBank/DDBJ whole genome shotgun (WGS) entry which is preliminary data.</text>
</comment>
<evidence type="ECO:0000313" key="1">
    <source>
        <dbReference type="EMBL" id="MCO6046432.1"/>
    </source>
</evidence>
<dbReference type="RefSeq" id="WP_252854546.1">
    <property type="nucleotide sequence ID" value="NZ_JAMXLR010000073.1"/>
</dbReference>
<proteinExistence type="predicted"/>
<gene>
    <name evidence="1" type="ORF">NG895_21245</name>
</gene>
<organism evidence="1 2">
    <name type="scientific">Aeoliella straminimaris</name>
    <dbReference type="NCBI Taxonomy" id="2954799"/>
    <lineage>
        <taxon>Bacteria</taxon>
        <taxon>Pseudomonadati</taxon>
        <taxon>Planctomycetota</taxon>
        <taxon>Planctomycetia</taxon>
        <taxon>Pirellulales</taxon>
        <taxon>Lacipirellulaceae</taxon>
        <taxon>Aeoliella</taxon>
    </lineage>
</organism>
<keyword evidence="2" id="KW-1185">Reference proteome</keyword>